<dbReference type="EMBL" id="BPLR01019379">
    <property type="protein sequence ID" value="GIX67160.1"/>
    <property type="molecule type" value="Genomic_DNA"/>
</dbReference>
<dbReference type="Proteomes" id="UP001054945">
    <property type="component" value="Unassembled WGS sequence"/>
</dbReference>
<dbReference type="AlphaFoldDB" id="A0AAV4M5N4"/>
<sequence>MWLNTLIVLGVLKAVFAVDEMCLKRATRVCITSVVPTNFPNSEAELEKVCHILQNVDQCCSNTTREFCRTDSELHKNLLQHLPCLKEVVDTEAEKQSSNSGFKPVIPLFDCLVPALNMNCFMTRTLHSCGPGAKDIVLQMIIGMGGLEDQCIGPSREDVQELLKILKSKVHDTFYVMDLLQRR</sequence>
<gene>
    <name evidence="2" type="primary">AVEN_59067_1</name>
    <name evidence="2" type="ORF">CEXT_101421</name>
</gene>
<evidence type="ECO:0000313" key="3">
    <source>
        <dbReference type="Proteomes" id="UP001054945"/>
    </source>
</evidence>
<comment type="caution">
    <text evidence="2">The sequence shown here is derived from an EMBL/GenBank/DDBJ whole genome shotgun (WGS) entry which is preliminary data.</text>
</comment>
<keyword evidence="3" id="KW-1185">Reference proteome</keyword>
<name>A0AAV4M5N4_CAEEX</name>
<evidence type="ECO:0000256" key="1">
    <source>
        <dbReference type="SAM" id="SignalP"/>
    </source>
</evidence>
<proteinExistence type="predicted"/>
<keyword evidence="1" id="KW-0732">Signal</keyword>
<evidence type="ECO:0000313" key="2">
    <source>
        <dbReference type="EMBL" id="GIX67160.1"/>
    </source>
</evidence>
<reference evidence="2 3" key="1">
    <citation type="submission" date="2021-06" db="EMBL/GenBank/DDBJ databases">
        <title>Caerostris extrusa draft genome.</title>
        <authorList>
            <person name="Kono N."/>
            <person name="Arakawa K."/>
        </authorList>
    </citation>
    <scope>NUCLEOTIDE SEQUENCE [LARGE SCALE GENOMIC DNA]</scope>
</reference>
<feature type="chain" id="PRO_5043674584" evidence="1">
    <location>
        <begin position="18"/>
        <end position="183"/>
    </location>
</feature>
<protein>
    <submittedName>
        <fullName evidence="2">Uncharacterized protein</fullName>
    </submittedName>
</protein>
<organism evidence="2 3">
    <name type="scientific">Caerostris extrusa</name>
    <name type="common">Bark spider</name>
    <name type="synonym">Caerostris bankana</name>
    <dbReference type="NCBI Taxonomy" id="172846"/>
    <lineage>
        <taxon>Eukaryota</taxon>
        <taxon>Metazoa</taxon>
        <taxon>Ecdysozoa</taxon>
        <taxon>Arthropoda</taxon>
        <taxon>Chelicerata</taxon>
        <taxon>Arachnida</taxon>
        <taxon>Araneae</taxon>
        <taxon>Araneomorphae</taxon>
        <taxon>Entelegynae</taxon>
        <taxon>Araneoidea</taxon>
        <taxon>Araneidae</taxon>
        <taxon>Caerostris</taxon>
    </lineage>
</organism>
<accession>A0AAV4M5N4</accession>
<feature type="signal peptide" evidence="1">
    <location>
        <begin position="1"/>
        <end position="17"/>
    </location>
</feature>